<sequence length="67" mass="7865">MGRKFFYACQEFSSDMGSRPVKRIDDVSRLRNYQFPQDAGPMAHPVRPHSYIKVDNYFAFLSYQLPS</sequence>
<dbReference type="EMBL" id="JABWDY010011138">
    <property type="protein sequence ID" value="KAF5200100.1"/>
    <property type="molecule type" value="Genomic_DNA"/>
</dbReference>
<keyword evidence="1" id="KW-0645">Protease</keyword>
<dbReference type="PANTHER" id="PTHR46322:SF1">
    <property type="entry name" value="PUROMYCIN-SENSITIVE AMINOPEPTIDASE"/>
    <property type="match status" value="1"/>
</dbReference>
<evidence type="ECO:0000313" key="2">
    <source>
        <dbReference type="Proteomes" id="UP000554482"/>
    </source>
</evidence>
<dbReference type="SUPFAM" id="SSF55486">
    <property type="entry name" value="Metalloproteases ('zincins'), catalytic domain"/>
    <property type="match status" value="1"/>
</dbReference>
<keyword evidence="2" id="KW-1185">Reference proteome</keyword>
<dbReference type="InterPro" id="IPR027268">
    <property type="entry name" value="Peptidase_M4/M1_CTD_sf"/>
</dbReference>
<dbReference type="Gene3D" id="1.10.390.10">
    <property type="entry name" value="Neutral Protease Domain 2"/>
    <property type="match status" value="1"/>
</dbReference>
<protein>
    <submittedName>
        <fullName evidence="1">Aminopeptidase n</fullName>
    </submittedName>
</protein>
<organism evidence="1 2">
    <name type="scientific">Thalictrum thalictroides</name>
    <name type="common">Rue-anemone</name>
    <name type="synonym">Anemone thalictroides</name>
    <dbReference type="NCBI Taxonomy" id="46969"/>
    <lineage>
        <taxon>Eukaryota</taxon>
        <taxon>Viridiplantae</taxon>
        <taxon>Streptophyta</taxon>
        <taxon>Embryophyta</taxon>
        <taxon>Tracheophyta</taxon>
        <taxon>Spermatophyta</taxon>
        <taxon>Magnoliopsida</taxon>
        <taxon>Ranunculales</taxon>
        <taxon>Ranunculaceae</taxon>
        <taxon>Thalictroideae</taxon>
        <taxon>Thalictrum</taxon>
    </lineage>
</organism>
<keyword evidence="1" id="KW-0031">Aminopeptidase</keyword>
<gene>
    <name evidence="1" type="ORF">FRX31_010314</name>
</gene>
<dbReference type="GO" id="GO:0008270">
    <property type="term" value="F:zinc ion binding"/>
    <property type="evidence" value="ECO:0007669"/>
    <property type="project" value="InterPro"/>
</dbReference>
<dbReference type="AlphaFoldDB" id="A0A7J6WTY0"/>
<evidence type="ECO:0000313" key="1">
    <source>
        <dbReference type="EMBL" id="KAF5200100.1"/>
    </source>
</evidence>
<dbReference type="GO" id="GO:0004177">
    <property type="term" value="F:aminopeptidase activity"/>
    <property type="evidence" value="ECO:0007669"/>
    <property type="project" value="UniProtKB-KW"/>
</dbReference>
<dbReference type="InterPro" id="IPR012779">
    <property type="entry name" value="Peptidase_M1_pepN"/>
</dbReference>
<dbReference type="OrthoDB" id="1714109at2759"/>
<comment type="caution">
    <text evidence="1">The sequence shown here is derived from an EMBL/GenBank/DDBJ whole genome shotgun (WGS) entry which is preliminary data.</text>
</comment>
<dbReference type="GO" id="GO:0009507">
    <property type="term" value="C:chloroplast"/>
    <property type="evidence" value="ECO:0007669"/>
    <property type="project" value="TreeGrafter"/>
</dbReference>
<reference evidence="1 2" key="1">
    <citation type="submission" date="2020-06" db="EMBL/GenBank/DDBJ databases">
        <title>Transcriptomic and genomic resources for Thalictrum thalictroides and T. hernandezii: Facilitating candidate gene discovery in an emerging model plant lineage.</title>
        <authorList>
            <person name="Arias T."/>
            <person name="Riano-Pachon D.M."/>
            <person name="Di Stilio V.S."/>
        </authorList>
    </citation>
    <scope>NUCLEOTIDE SEQUENCE [LARGE SCALE GENOMIC DNA]</scope>
    <source>
        <strain evidence="2">cv. WT478/WT964</strain>
        <tissue evidence="1">Leaves</tissue>
    </source>
</reference>
<proteinExistence type="predicted"/>
<name>A0A7J6WTY0_THATH</name>
<keyword evidence="1" id="KW-0378">Hydrolase</keyword>
<accession>A0A7J6WTY0</accession>
<dbReference type="Proteomes" id="UP000554482">
    <property type="component" value="Unassembled WGS sequence"/>
</dbReference>
<dbReference type="PANTHER" id="PTHR46322">
    <property type="entry name" value="PUROMYCIN-SENSITIVE AMINOPEPTIDASE"/>
    <property type="match status" value="1"/>
</dbReference>